<sequence>MGGTGTSPATGPTGGLTGDAGFGATGKDAAEALLPTPPTMFWVTGGGAGVGRGGSTGSADAEAVAKPTAAAKPTATPPATIRQLRAACVMCVDPFQRSGKQR</sequence>
<evidence type="ECO:0000313" key="2">
    <source>
        <dbReference type="EMBL" id="BBY06412.1"/>
    </source>
</evidence>
<proteinExistence type="predicted"/>
<name>A0A7I7PCW5_9MYCO</name>
<dbReference type="KEGG" id="mnv:MNVI_17300"/>
<dbReference type="EMBL" id="AP022583">
    <property type="protein sequence ID" value="BBY06412.1"/>
    <property type="molecule type" value="Genomic_DNA"/>
</dbReference>
<feature type="compositionally biased region" description="Low complexity" evidence="1">
    <location>
        <begin position="1"/>
        <end position="11"/>
    </location>
</feature>
<feature type="region of interest" description="Disordered" evidence="1">
    <location>
        <begin position="1"/>
        <end position="31"/>
    </location>
</feature>
<reference evidence="2 3" key="1">
    <citation type="journal article" date="2019" name="Emerg. Microbes Infect.">
        <title>Comprehensive subspecies identification of 175 nontuberculous mycobacteria species based on 7547 genomic profiles.</title>
        <authorList>
            <person name="Matsumoto Y."/>
            <person name="Kinjo T."/>
            <person name="Motooka D."/>
            <person name="Nabeya D."/>
            <person name="Jung N."/>
            <person name="Uechi K."/>
            <person name="Horii T."/>
            <person name="Iida T."/>
            <person name="Fujita J."/>
            <person name="Nakamura S."/>
        </authorList>
    </citation>
    <scope>NUCLEOTIDE SEQUENCE [LARGE SCALE GENOMIC DNA]</scope>
    <source>
        <strain evidence="2 3">JCM 16367</strain>
    </source>
</reference>
<organism evidence="2 3">
    <name type="scientific">Mycobacterium noviomagense</name>
    <dbReference type="NCBI Taxonomy" id="459858"/>
    <lineage>
        <taxon>Bacteria</taxon>
        <taxon>Bacillati</taxon>
        <taxon>Actinomycetota</taxon>
        <taxon>Actinomycetes</taxon>
        <taxon>Mycobacteriales</taxon>
        <taxon>Mycobacteriaceae</taxon>
        <taxon>Mycobacterium</taxon>
    </lineage>
</organism>
<evidence type="ECO:0000256" key="1">
    <source>
        <dbReference type="SAM" id="MobiDB-lite"/>
    </source>
</evidence>
<dbReference type="Proteomes" id="UP000466894">
    <property type="component" value="Chromosome"/>
</dbReference>
<feature type="compositionally biased region" description="Low complexity" evidence="1">
    <location>
        <begin position="57"/>
        <end position="78"/>
    </location>
</feature>
<evidence type="ECO:0000313" key="3">
    <source>
        <dbReference type="Proteomes" id="UP000466894"/>
    </source>
</evidence>
<dbReference type="AlphaFoldDB" id="A0A7I7PCW5"/>
<feature type="region of interest" description="Disordered" evidence="1">
    <location>
        <begin position="52"/>
        <end position="78"/>
    </location>
</feature>
<feature type="compositionally biased region" description="Gly residues" evidence="1">
    <location>
        <begin position="12"/>
        <end position="24"/>
    </location>
</feature>
<accession>A0A7I7PCW5</accession>
<protein>
    <submittedName>
        <fullName evidence="2">Uncharacterized protein</fullName>
    </submittedName>
</protein>
<gene>
    <name evidence="2" type="ORF">MNVI_17300</name>
</gene>